<dbReference type="EMBL" id="JASPKZ010009812">
    <property type="protein sequence ID" value="KAJ9575950.1"/>
    <property type="molecule type" value="Genomic_DNA"/>
</dbReference>
<reference evidence="1" key="1">
    <citation type="journal article" date="2023" name="IScience">
        <title>Live-bearing cockroach genome reveals convergent evolutionary mechanisms linked to viviparity in insects and beyond.</title>
        <authorList>
            <person name="Fouks B."/>
            <person name="Harrison M.C."/>
            <person name="Mikhailova A.A."/>
            <person name="Marchal E."/>
            <person name="English S."/>
            <person name="Carruthers M."/>
            <person name="Jennings E.C."/>
            <person name="Chiamaka E.L."/>
            <person name="Frigard R.A."/>
            <person name="Pippel M."/>
            <person name="Attardo G.M."/>
            <person name="Benoit J.B."/>
            <person name="Bornberg-Bauer E."/>
            <person name="Tobe S.S."/>
        </authorList>
    </citation>
    <scope>NUCLEOTIDE SEQUENCE</scope>
    <source>
        <strain evidence="1">Stay&amp;Tobe</strain>
    </source>
</reference>
<dbReference type="AlphaFoldDB" id="A0AAD8E3K0"/>
<evidence type="ECO:0000313" key="1">
    <source>
        <dbReference type="EMBL" id="KAJ9575950.1"/>
    </source>
</evidence>
<feature type="non-terminal residue" evidence="1">
    <location>
        <position position="84"/>
    </location>
</feature>
<name>A0AAD8E3K0_DIPPU</name>
<sequence length="84" mass="9253">LSLRSQAESLDIWRAQGGVTPPGMRSRNHCGMGRRTYDDHGPYKPIVQLRLSVLSSFMPTARHSVSQNPYTCVMGISTLGSAVY</sequence>
<evidence type="ECO:0000313" key="2">
    <source>
        <dbReference type="Proteomes" id="UP001233999"/>
    </source>
</evidence>
<proteinExistence type="predicted"/>
<comment type="caution">
    <text evidence="1">The sequence shown here is derived from an EMBL/GenBank/DDBJ whole genome shotgun (WGS) entry which is preliminary data.</text>
</comment>
<organism evidence="1 2">
    <name type="scientific">Diploptera punctata</name>
    <name type="common">Pacific beetle cockroach</name>
    <dbReference type="NCBI Taxonomy" id="6984"/>
    <lineage>
        <taxon>Eukaryota</taxon>
        <taxon>Metazoa</taxon>
        <taxon>Ecdysozoa</taxon>
        <taxon>Arthropoda</taxon>
        <taxon>Hexapoda</taxon>
        <taxon>Insecta</taxon>
        <taxon>Pterygota</taxon>
        <taxon>Neoptera</taxon>
        <taxon>Polyneoptera</taxon>
        <taxon>Dictyoptera</taxon>
        <taxon>Blattodea</taxon>
        <taxon>Blaberoidea</taxon>
        <taxon>Blaberidae</taxon>
        <taxon>Diplopterinae</taxon>
        <taxon>Diploptera</taxon>
    </lineage>
</organism>
<protein>
    <submittedName>
        <fullName evidence="1">Uncharacterized protein</fullName>
    </submittedName>
</protein>
<keyword evidence="2" id="KW-1185">Reference proteome</keyword>
<dbReference type="Proteomes" id="UP001233999">
    <property type="component" value="Unassembled WGS sequence"/>
</dbReference>
<feature type="non-terminal residue" evidence="1">
    <location>
        <position position="1"/>
    </location>
</feature>
<gene>
    <name evidence="1" type="ORF">L9F63_007177</name>
</gene>
<reference evidence="1" key="2">
    <citation type="submission" date="2023-05" db="EMBL/GenBank/DDBJ databases">
        <authorList>
            <person name="Fouks B."/>
        </authorList>
    </citation>
    <scope>NUCLEOTIDE SEQUENCE</scope>
    <source>
        <strain evidence="1">Stay&amp;Tobe</strain>
        <tissue evidence="1">Testes</tissue>
    </source>
</reference>
<accession>A0AAD8E3K0</accession>